<keyword evidence="2" id="KW-1185">Reference proteome</keyword>
<dbReference type="EMBL" id="FMYP01000002">
    <property type="protein sequence ID" value="SDB82912.1"/>
    <property type="molecule type" value="Genomic_DNA"/>
</dbReference>
<dbReference type="AlphaFoldDB" id="A0A1G6GLL1"/>
<dbReference type="STRING" id="1640674.SAMN05216323_100239"/>
<proteinExistence type="predicted"/>
<evidence type="ECO:0000313" key="1">
    <source>
        <dbReference type="EMBL" id="SDB82912.1"/>
    </source>
</evidence>
<organism evidence="1 2">
    <name type="scientific">Williamwhitmania taraxaci</name>
    <dbReference type="NCBI Taxonomy" id="1640674"/>
    <lineage>
        <taxon>Bacteria</taxon>
        <taxon>Pseudomonadati</taxon>
        <taxon>Bacteroidota</taxon>
        <taxon>Bacteroidia</taxon>
        <taxon>Bacteroidales</taxon>
        <taxon>Williamwhitmaniaceae</taxon>
        <taxon>Williamwhitmania</taxon>
    </lineage>
</organism>
<accession>A0A1G6GLL1</accession>
<evidence type="ECO:0000313" key="2">
    <source>
        <dbReference type="Proteomes" id="UP000199452"/>
    </source>
</evidence>
<gene>
    <name evidence="1" type="ORF">SAMN05216323_100239</name>
</gene>
<protein>
    <submittedName>
        <fullName evidence="1">Uncharacterized protein</fullName>
    </submittedName>
</protein>
<name>A0A1G6GLL1_9BACT</name>
<reference evidence="1 2" key="1">
    <citation type="submission" date="2016-09" db="EMBL/GenBank/DDBJ databases">
        <authorList>
            <person name="Capua I."/>
            <person name="De Benedictis P."/>
            <person name="Joannis T."/>
            <person name="Lombin L.H."/>
            <person name="Cattoli G."/>
        </authorList>
    </citation>
    <scope>NUCLEOTIDE SEQUENCE [LARGE SCALE GENOMIC DNA]</scope>
    <source>
        <strain evidence="1 2">A7P-90m</strain>
    </source>
</reference>
<sequence>MTFTCAELNTFLAFISINVLLEVKKCLPTVLVKSNRYPKICCFSI</sequence>
<dbReference type="Proteomes" id="UP000199452">
    <property type="component" value="Unassembled WGS sequence"/>
</dbReference>